<evidence type="ECO:0000313" key="2">
    <source>
        <dbReference type="EMBL" id="PKU43496.1"/>
    </source>
</evidence>
<dbReference type="Pfam" id="PF00479">
    <property type="entry name" value="G6PD_N"/>
    <property type="match status" value="1"/>
</dbReference>
<feature type="domain" description="Glucose-6-phosphate dehydrogenase NAD-binding" evidence="1">
    <location>
        <begin position="1"/>
        <end position="43"/>
    </location>
</feature>
<protein>
    <recommendedName>
        <fullName evidence="1">Glucose-6-phosphate dehydrogenase NAD-binding domain-containing protein</fullName>
    </recommendedName>
</protein>
<dbReference type="GO" id="GO:0016614">
    <property type="term" value="F:oxidoreductase activity, acting on CH-OH group of donors"/>
    <property type="evidence" value="ECO:0007669"/>
    <property type="project" value="InterPro"/>
</dbReference>
<reference evidence="3" key="2">
    <citation type="submission" date="2017-12" db="EMBL/GenBank/DDBJ databases">
        <title>Genome sequence of the Bar-tailed Godwit (Limosa lapponica baueri).</title>
        <authorList>
            <person name="Lima N.C.B."/>
            <person name="Parody-Merino A.M."/>
            <person name="Battley P.F."/>
            <person name="Fidler A.E."/>
            <person name="Prosdocimi F."/>
        </authorList>
    </citation>
    <scope>NUCLEOTIDE SEQUENCE [LARGE SCALE GENOMIC DNA]</scope>
</reference>
<evidence type="ECO:0000313" key="3">
    <source>
        <dbReference type="Proteomes" id="UP000233556"/>
    </source>
</evidence>
<reference evidence="3" key="1">
    <citation type="submission" date="2017-11" db="EMBL/GenBank/DDBJ databases">
        <authorList>
            <person name="Lima N.C."/>
            <person name="Parody-Merino A.M."/>
            <person name="Battley P.F."/>
            <person name="Fidler A.E."/>
            <person name="Prosdocimi F."/>
        </authorList>
    </citation>
    <scope>NUCLEOTIDE SEQUENCE [LARGE SCALE GENOMIC DNA]</scope>
</reference>
<dbReference type="InterPro" id="IPR022674">
    <property type="entry name" value="G6P_DH_NAD-bd"/>
</dbReference>
<proteinExistence type="predicted"/>
<dbReference type="GO" id="GO:0006006">
    <property type="term" value="P:glucose metabolic process"/>
    <property type="evidence" value="ECO:0007669"/>
    <property type="project" value="InterPro"/>
</dbReference>
<sequence>MVEKPCRSDSESSSELPQHLATLCSGEQLYQTGCYLGEQIALNLTELPGPGGEKPAETVIYITDRQGLSTARGHGG</sequence>
<name>A0A2I0UBQ9_LIMLA</name>
<dbReference type="Proteomes" id="UP000233556">
    <property type="component" value="Unassembled WGS sequence"/>
</dbReference>
<dbReference type="AlphaFoldDB" id="A0A2I0UBQ9"/>
<gene>
    <name evidence="2" type="ORF">llap_6200</name>
</gene>
<dbReference type="GO" id="GO:0050661">
    <property type="term" value="F:NADP binding"/>
    <property type="evidence" value="ECO:0007669"/>
    <property type="project" value="InterPro"/>
</dbReference>
<evidence type="ECO:0000259" key="1">
    <source>
        <dbReference type="Pfam" id="PF00479"/>
    </source>
</evidence>
<keyword evidence="3" id="KW-1185">Reference proteome</keyword>
<dbReference type="EMBL" id="KZ505898">
    <property type="protein sequence ID" value="PKU43496.1"/>
    <property type="molecule type" value="Genomic_DNA"/>
</dbReference>
<organism evidence="2 3">
    <name type="scientific">Limosa lapponica baueri</name>
    <dbReference type="NCBI Taxonomy" id="1758121"/>
    <lineage>
        <taxon>Eukaryota</taxon>
        <taxon>Metazoa</taxon>
        <taxon>Chordata</taxon>
        <taxon>Craniata</taxon>
        <taxon>Vertebrata</taxon>
        <taxon>Euteleostomi</taxon>
        <taxon>Archelosauria</taxon>
        <taxon>Archosauria</taxon>
        <taxon>Dinosauria</taxon>
        <taxon>Saurischia</taxon>
        <taxon>Theropoda</taxon>
        <taxon>Coelurosauria</taxon>
        <taxon>Aves</taxon>
        <taxon>Neognathae</taxon>
        <taxon>Neoaves</taxon>
        <taxon>Charadriiformes</taxon>
        <taxon>Scolopacidae</taxon>
        <taxon>Limosa</taxon>
    </lineage>
</organism>
<accession>A0A2I0UBQ9</accession>